<evidence type="ECO:0000259" key="3">
    <source>
        <dbReference type="PROSITE" id="PS51186"/>
    </source>
</evidence>
<dbReference type="EMBL" id="NSJE01000006">
    <property type="protein sequence ID" value="PAT43282.1"/>
    <property type="molecule type" value="Genomic_DNA"/>
</dbReference>
<dbReference type="PANTHER" id="PTHR43877">
    <property type="entry name" value="AMINOALKYLPHOSPHONATE N-ACETYLTRANSFERASE-RELATED-RELATED"/>
    <property type="match status" value="1"/>
</dbReference>
<accession>A0A3M6R361</accession>
<keyword evidence="1 4" id="KW-0808">Transferase</keyword>
<proteinExistence type="predicted"/>
<dbReference type="InterPro" id="IPR000182">
    <property type="entry name" value="GNAT_dom"/>
</dbReference>
<organism evidence="4 8">
    <name type="scientific">Vandammella animalimorsus</name>
    <dbReference type="NCBI Taxonomy" id="2029117"/>
    <lineage>
        <taxon>Bacteria</taxon>
        <taxon>Pseudomonadati</taxon>
        <taxon>Pseudomonadota</taxon>
        <taxon>Betaproteobacteria</taxon>
        <taxon>Burkholderiales</taxon>
        <taxon>Comamonadaceae</taxon>
        <taxon>Vandammella</taxon>
    </lineage>
</organism>
<dbReference type="GO" id="GO:0016747">
    <property type="term" value="F:acyltransferase activity, transferring groups other than amino-acyl groups"/>
    <property type="evidence" value="ECO:0007669"/>
    <property type="project" value="InterPro"/>
</dbReference>
<reference evidence="6 9" key="2">
    <citation type="submission" date="2018-10" db="EMBL/GenBank/DDBJ databases">
        <title>Comamonadaceae CDC group NO-1 genome sequencing and assembly.</title>
        <authorList>
            <person name="Bernier A.-M."/>
            <person name="Bernard K."/>
        </authorList>
    </citation>
    <scope>NUCLEOTIDE SEQUENCE [LARGE SCALE GENOMIC DNA]</scope>
    <source>
        <strain evidence="6 9">NML180582</strain>
    </source>
</reference>
<dbReference type="Pfam" id="PF00583">
    <property type="entry name" value="Acetyltransf_1"/>
    <property type="match status" value="1"/>
</dbReference>
<dbReference type="Proteomes" id="UP000217780">
    <property type="component" value="Unassembled WGS sequence"/>
</dbReference>
<name>A0A2A2B025_9BURK</name>
<dbReference type="RefSeq" id="WP_095542720.1">
    <property type="nucleotide sequence ID" value="NZ_NSJC01000011.1"/>
</dbReference>
<protein>
    <submittedName>
        <fullName evidence="4 6">N-acetyltransferase</fullName>
    </submittedName>
</protein>
<dbReference type="EMBL" id="NTBI01000017">
    <property type="protein sequence ID" value="PAX15458.1"/>
    <property type="molecule type" value="Genomic_DNA"/>
</dbReference>
<evidence type="ECO:0000256" key="2">
    <source>
        <dbReference type="ARBA" id="ARBA00023315"/>
    </source>
</evidence>
<sequence length="170" mass="18594">MPATIRLLTDTDLPAYKALRDAGLQNDPEAFTSDFDTASALPAATYATRLGQPPDDHFILGAFAPDGAMLGAVVCERQARLKKRHEATLAGMIITPGARGRGIGKALLRQFDRLVRQLHGLEHIVLSVTASNTVAVKLYEGAGFVRYGLLPRAIKLGDRYYDKLLMFRQL</sequence>
<dbReference type="GeneID" id="93875331"/>
<dbReference type="EMBL" id="RDQJ01000028">
    <property type="protein sequence ID" value="RMX09589.1"/>
    <property type="molecule type" value="Genomic_DNA"/>
</dbReference>
<dbReference type="SUPFAM" id="SSF55729">
    <property type="entry name" value="Acyl-CoA N-acyltransferases (Nat)"/>
    <property type="match status" value="1"/>
</dbReference>
<evidence type="ECO:0000313" key="9">
    <source>
        <dbReference type="Proteomes" id="UP000275180"/>
    </source>
</evidence>
<feature type="domain" description="N-acetyltransferase" evidence="3">
    <location>
        <begin position="3"/>
        <end position="170"/>
    </location>
</feature>
<dbReference type="PANTHER" id="PTHR43877:SF2">
    <property type="entry name" value="AMINOALKYLPHOSPHONATE N-ACETYLTRANSFERASE-RELATED"/>
    <property type="match status" value="1"/>
</dbReference>
<comment type="caution">
    <text evidence="4">The sequence shown here is derived from an EMBL/GenBank/DDBJ whole genome shotgun (WGS) entry which is preliminary data.</text>
</comment>
<evidence type="ECO:0000313" key="4">
    <source>
        <dbReference type="EMBL" id="PAT43282.1"/>
    </source>
</evidence>
<accession>A0A2A2T1X8</accession>
<dbReference type="Proteomes" id="UP000275180">
    <property type="component" value="Unassembled WGS sequence"/>
</dbReference>
<reference evidence="7 8" key="1">
    <citation type="submission" date="2017-08" db="EMBL/GenBank/DDBJ databases">
        <title>WGS of Clinical strains of the CDC Group NO-1 linked to zoonotic infections in humans.</title>
        <authorList>
            <person name="Bernier A.-M."/>
            <person name="Bernard K."/>
        </authorList>
    </citation>
    <scope>NUCLEOTIDE SEQUENCE [LARGE SCALE GENOMIC DNA]</scope>
    <source>
        <strain evidence="4 8">NML120219</strain>
        <strain evidence="5 7">NML91-0035</strain>
    </source>
</reference>
<evidence type="ECO:0000313" key="5">
    <source>
        <dbReference type="EMBL" id="PAX15458.1"/>
    </source>
</evidence>
<dbReference type="PROSITE" id="PS51186">
    <property type="entry name" value="GNAT"/>
    <property type="match status" value="1"/>
</dbReference>
<dbReference type="Proteomes" id="UP000218439">
    <property type="component" value="Unassembled WGS sequence"/>
</dbReference>
<dbReference type="CDD" id="cd04301">
    <property type="entry name" value="NAT_SF"/>
    <property type="match status" value="1"/>
</dbReference>
<dbReference type="Gene3D" id="3.40.630.30">
    <property type="match status" value="1"/>
</dbReference>
<dbReference type="OrthoDB" id="9799092at2"/>
<evidence type="ECO:0000313" key="6">
    <source>
        <dbReference type="EMBL" id="RMX09589.1"/>
    </source>
</evidence>
<evidence type="ECO:0000313" key="8">
    <source>
        <dbReference type="Proteomes" id="UP000218439"/>
    </source>
</evidence>
<gene>
    <name evidence="4" type="ORF">CK621_05515</name>
    <name evidence="5" type="ORF">CLI92_13840</name>
    <name evidence="6" type="ORF">EBQ34_13200</name>
</gene>
<evidence type="ECO:0000256" key="1">
    <source>
        <dbReference type="ARBA" id="ARBA00022679"/>
    </source>
</evidence>
<dbReference type="InterPro" id="IPR050832">
    <property type="entry name" value="Bact_Acetyltransf"/>
</dbReference>
<evidence type="ECO:0000313" key="7">
    <source>
        <dbReference type="Proteomes" id="UP000217780"/>
    </source>
</evidence>
<keyword evidence="2" id="KW-0012">Acyltransferase</keyword>
<accession>A0A2A2B025</accession>
<dbReference type="AlphaFoldDB" id="A0A2A2B025"/>
<dbReference type="InterPro" id="IPR016181">
    <property type="entry name" value="Acyl_CoA_acyltransferase"/>
</dbReference>